<dbReference type="PANTHER" id="PTHR31814:SF2">
    <property type="entry name" value="PHOSPHOMEVALONATE KINASE"/>
    <property type="match status" value="1"/>
</dbReference>
<dbReference type="GO" id="GO:0019287">
    <property type="term" value="P:isopentenyl diphosphate biosynthetic process, mevalonate pathway"/>
    <property type="evidence" value="ECO:0007669"/>
    <property type="project" value="UniProtKB-UniPathway"/>
</dbReference>
<evidence type="ECO:0000256" key="1">
    <source>
        <dbReference type="ARBA" id="ARBA00005017"/>
    </source>
</evidence>
<dbReference type="UniPathway" id="UPA00057">
    <property type="reaction ID" value="UER00099"/>
</dbReference>
<dbReference type="InterPro" id="IPR013750">
    <property type="entry name" value="GHMP_kinase_C_dom"/>
</dbReference>
<evidence type="ECO:0000259" key="8">
    <source>
        <dbReference type="Pfam" id="PF08544"/>
    </source>
</evidence>
<proteinExistence type="predicted"/>
<reference evidence="9 10" key="1">
    <citation type="submission" date="2015-06" db="EMBL/GenBank/DDBJ databases">
        <title>Investigation of pathophysiology for high-risk pregnancy and development of treatment modality based on it.</title>
        <authorList>
            <person name="Kim B.-C."/>
            <person name="Lim S."/>
        </authorList>
    </citation>
    <scope>NUCLEOTIDE SEQUENCE [LARGE SCALE GENOMIC DNA]</scope>
    <source>
        <strain evidence="9 10">AD1-86</strain>
    </source>
</reference>
<dbReference type="InterPro" id="IPR020568">
    <property type="entry name" value="Ribosomal_Su5_D2-typ_SF"/>
</dbReference>
<evidence type="ECO:0000256" key="3">
    <source>
        <dbReference type="ARBA" id="ARBA00022679"/>
    </source>
</evidence>
<dbReference type="PRINTS" id="PR00959">
    <property type="entry name" value="MEVGALKINASE"/>
</dbReference>
<dbReference type="PATRIC" id="fig|1630135.4.peg.1292"/>
<dbReference type="GO" id="GO:0005524">
    <property type="term" value="F:ATP binding"/>
    <property type="evidence" value="ECO:0007669"/>
    <property type="project" value="UniProtKB-KW"/>
</dbReference>
<dbReference type="GO" id="GO:0004631">
    <property type="term" value="F:phosphomevalonate kinase activity"/>
    <property type="evidence" value="ECO:0007669"/>
    <property type="project" value="UniProtKB-EC"/>
</dbReference>
<name>A0A1B0ZIT0_9MICO</name>
<evidence type="ECO:0000256" key="5">
    <source>
        <dbReference type="ARBA" id="ARBA00022777"/>
    </source>
</evidence>
<accession>A0A1B0ZIT0</accession>
<sequence>MSAFEFRAPGKLFVAGEYGVVHPGNPAVLIAVDRAVTARALPVRRAFGVRVASELWSEERDYAPAHEGEAAQSREPVFLALDVLEEYLGTLPVLDLHLSSTLEESDGRKYGFGSSGAVVVATIGAVLRALKKDFSPLELFKLSALAVLKGNVRASCADVATSVLGGWIFYRSFDREAVRDLCAHHGVKAALAAPWPGLTLEALDVPANLDVVIGWSGAPASTRSLVAHVDEAAREGLVDLEVFSRENAAHVDRFASELRAGEASAAMVTLNAVLSQLRALDKAAGGTQPLGIETPELRAMTEIANAHGAAAKLSGAGGGDCVIALASSAGVAEAVRKAWRAAGKIALDVGVQASEFAHHEEDTTGKRRSAHE</sequence>
<feature type="domain" description="GHMP kinase N-terminal" evidence="7">
    <location>
        <begin position="80"/>
        <end position="166"/>
    </location>
</feature>
<keyword evidence="4" id="KW-0547">Nucleotide-binding</keyword>
<gene>
    <name evidence="9" type="ORF">DAD186_12910</name>
</gene>
<dbReference type="Pfam" id="PF08544">
    <property type="entry name" value="GHMP_kinases_C"/>
    <property type="match status" value="1"/>
</dbReference>
<organism evidence="9 10">
    <name type="scientific">Dermabacter vaginalis</name>
    <dbReference type="NCBI Taxonomy" id="1630135"/>
    <lineage>
        <taxon>Bacteria</taxon>
        <taxon>Bacillati</taxon>
        <taxon>Actinomycetota</taxon>
        <taxon>Actinomycetes</taxon>
        <taxon>Micrococcales</taxon>
        <taxon>Dermabacteraceae</taxon>
        <taxon>Dermabacter</taxon>
    </lineage>
</organism>
<comment type="pathway">
    <text evidence="1">Isoprenoid biosynthesis; isopentenyl diphosphate biosynthesis via mevalonate pathway; isopentenyl diphosphate from (R)-mevalonate: step 2/3.</text>
</comment>
<dbReference type="InterPro" id="IPR036554">
    <property type="entry name" value="GHMP_kinase_C_sf"/>
</dbReference>
<keyword evidence="5 9" id="KW-0418">Kinase</keyword>
<evidence type="ECO:0000259" key="7">
    <source>
        <dbReference type="Pfam" id="PF00288"/>
    </source>
</evidence>
<dbReference type="STRING" id="1630135.DAD186_12910"/>
<dbReference type="SUPFAM" id="SSF54211">
    <property type="entry name" value="Ribosomal protein S5 domain 2-like"/>
    <property type="match status" value="1"/>
</dbReference>
<dbReference type="Gene3D" id="3.30.230.10">
    <property type="match status" value="1"/>
</dbReference>
<evidence type="ECO:0000313" key="10">
    <source>
        <dbReference type="Proteomes" id="UP000092596"/>
    </source>
</evidence>
<dbReference type="SUPFAM" id="SSF55060">
    <property type="entry name" value="GHMP Kinase, C-terminal domain"/>
    <property type="match status" value="1"/>
</dbReference>
<dbReference type="AlphaFoldDB" id="A0A1B0ZIT0"/>
<dbReference type="RefSeq" id="WP_065247970.1">
    <property type="nucleotide sequence ID" value="NZ_CP012117.1"/>
</dbReference>
<dbReference type="KEGG" id="dva:DAD186_12910"/>
<dbReference type="InterPro" id="IPR035102">
    <property type="entry name" value="Phosphomevalonate_kinase"/>
</dbReference>
<evidence type="ECO:0000256" key="4">
    <source>
        <dbReference type="ARBA" id="ARBA00022741"/>
    </source>
</evidence>
<dbReference type="PANTHER" id="PTHR31814">
    <property type="match status" value="1"/>
</dbReference>
<dbReference type="InterPro" id="IPR014721">
    <property type="entry name" value="Ribsml_uS5_D2-typ_fold_subgr"/>
</dbReference>
<keyword evidence="6" id="KW-0067">ATP-binding</keyword>
<evidence type="ECO:0000256" key="6">
    <source>
        <dbReference type="ARBA" id="ARBA00022840"/>
    </source>
</evidence>
<dbReference type="InterPro" id="IPR005917">
    <property type="entry name" value="Pmev_kinase_bact"/>
</dbReference>
<evidence type="ECO:0000313" key="9">
    <source>
        <dbReference type="EMBL" id="ANP27841.1"/>
    </source>
</evidence>
<dbReference type="InterPro" id="IPR006204">
    <property type="entry name" value="GHMP_kinase_N_dom"/>
</dbReference>
<dbReference type="EMBL" id="CP012117">
    <property type="protein sequence ID" value="ANP27841.1"/>
    <property type="molecule type" value="Genomic_DNA"/>
</dbReference>
<dbReference type="NCBIfam" id="TIGR01220">
    <property type="entry name" value="Pmev_kin_Gr_pos"/>
    <property type="match status" value="1"/>
</dbReference>
<dbReference type="Gene3D" id="3.30.70.890">
    <property type="entry name" value="GHMP kinase, C-terminal domain"/>
    <property type="match status" value="1"/>
</dbReference>
<dbReference type="EC" id="2.7.4.2" evidence="2"/>
<protein>
    <recommendedName>
        <fullName evidence="2">phosphomevalonate kinase</fullName>
        <ecNumber evidence="2">2.7.4.2</ecNumber>
    </recommendedName>
</protein>
<evidence type="ECO:0000256" key="2">
    <source>
        <dbReference type="ARBA" id="ARBA00012958"/>
    </source>
</evidence>
<dbReference type="Proteomes" id="UP000092596">
    <property type="component" value="Chromosome"/>
</dbReference>
<dbReference type="Pfam" id="PF00288">
    <property type="entry name" value="GHMP_kinases_N"/>
    <property type="match status" value="1"/>
</dbReference>
<keyword evidence="3" id="KW-0808">Transferase</keyword>
<feature type="domain" description="GHMP kinase C-terminal" evidence="8">
    <location>
        <begin position="280"/>
        <end position="344"/>
    </location>
</feature>